<comment type="subcellular location">
    <subcellularLocation>
        <location evidence="6">Endoplasmic reticulum membrane</location>
        <topology evidence="6">Multi-pass membrane protein</topology>
    </subcellularLocation>
    <subcellularLocation>
        <location evidence="6">Endoplasmic reticulum-Golgi intermediate compartment membrane</location>
        <topology evidence="6">Multi-pass membrane protein</topology>
    </subcellularLocation>
    <subcellularLocation>
        <location evidence="6">Golgi apparatus membrane</location>
        <topology evidence="6">Multi-pass membrane protein</topology>
    </subcellularLocation>
    <subcellularLocation>
        <location evidence="1">Membrane</location>
        <topology evidence="1">Multi-pass membrane protein</topology>
    </subcellularLocation>
</comment>
<reference evidence="9 10" key="1">
    <citation type="journal article" date="2011" name="Proc. Natl. Acad. Sci. U.S.A.">
        <title>Evolutionary erosion of yeast sex chromosomes by mating-type switching accidents.</title>
        <authorList>
            <person name="Gordon J.L."/>
            <person name="Armisen D."/>
            <person name="Proux-Wera E."/>
            <person name="Oheigeartaigh S.S."/>
            <person name="Byrne K.P."/>
            <person name="Wolfe K.H."/>
        </authorList>
    </citation>
    <scope>NUCLEOTIDE SEQUENCE [LARGE SCALE GENOMIC DNA]</scope>
    <source>
        <strain evidence="10">ATCC 22294 / BCRC 22015 / CBS 2517 / CECT 1963 / NBRC 1671 / NRRL Y-8276</strain>
    </source>
</reference>
<accession>H2ASZ7</accession>
<proteinExistence type="inferred from homology"/>
<dbReference type="HOGENOM" id="CLU_034705_1_0_1"/>
<dbReference type="PANTHER" id="PTHR10984:SF25">
    <property type="entry name" value="ENDOPLASMIC RETICULUM-GOLGI INTERMEDIATE COMPARTMENT PROTEIN 3"/>
    <property type="match status" value="1"/>
</dbReference>
<dbReference type="RefSeq" id="XP_003956632.1">
    <property type="nucleotide sequence ID" value="XM_003956583.1"/>
</dbReference>
<sequence length="414" mass="47075">MKSSTLLSIDAFSRAQDDIRIRTKSGAIITISCIAVTVILLINQWLQFQYSISTITNLVVDRERNLKLNLDFDITFTNLPCNLINIDILDDASFLQSIIDPDSSSFTKIRIDRSSGKPISSSEFNLNEKTYEYPPDDENYCGPCYGAKDQSINDKEGIKKEDRVCCQTCSDVKNSYLDAGWAFFDGKNIEQCEREGYIEKINSQLNEGCQIKGSNVLINRVNGNLHFAPGEAYHNPNGHYHDTSFYDLKPQLNFNHIINHFSFGNGAVDRDATHDTTLMNSPLDGTQVLPEYDSHAYAFTYFNKIVSTRYEYLERDPLETVQFTSMFHDRQINGGNDIHDEKIKHARGGIPGLFIYFDISPMKIINKEQHTVNWSTFVLNCITSIGGILAVGTVIDKIFYKTQRTFFTSENKKE</sequence>
<dbReference type="GO" id="GO:0033116">
    <property type="term" value="C:endoplasmic reticulum-Golgi intermediate compartment membrane"/>
    <property type="evidence" value="ECO:0007669"/>
    <property type="project" value="UniProtKB-SubCell"/>
</dbReference>
<evidence type="ECO:0000313" key="9">
    <source>
        <dbReference type="EMBL" id="CCF57497.1"/>
    </source>
</evidence>
<dbReference type="EMBL" id="HE650823">
    <property type="protein sequence ID" value="CCF57497.1"/>
    <property type="molecule type" value="Genomic_DNA"/>
</dbReference>
<feature type="domain" description="Endoplasmic reticulum vesicle transporter N-terminal" evidence="8">
    <location>
        <begin position="7"/>
        <end position="93"/>
    </location>
</feature>
<keyword evidence="10" id="KW-1185">Reference proteome</keyword>
<evidence type="ECO:0000256" key="1">
    <source>
        <dbReference type="ARBA" id="ARBA00004141"/>
    </source>
</evidence>
<keyword evidence="6" id="KW-0813">Transport</keyword>
<dbReference type="GO" id="GO:0030134">
    <property type="term" value="C:COPII-coated ER to Golgi transport vesicle"/>
    <property type="evidence" value="ECO:0007669"/>
    <property type="project" value="EnsemblFungi"/>
</dbReference>
<evidence type="ECO:0000256" key="5">
    <source>
        <dbReference type="ARBA" id="ARBA00023136"/>
    </source>
</evidence>
<dbReference type="InterPro" id="IPR039542">
    <property type="entry name" value="Erv_N"/>
</dbReference>
<comment type="function">
    <text evidence="6">Plays a role in transport between endoplasmic reticulum and Golgi.</text>
</comment>
<evidence type="ECO:0000259" key="7">
    <source>
        <dbReference type="Pfam" id="PF07970"/>
    </source>
</evidence>
<organism evidence="9 10">
    <name type="scientific">Kazachstania africana (strain ATCC 22294 / BCRC 22015 / CBS 2517 / CECT 1963 / NBRC 1671 / NRRL Y-8276)</name>
    <name type="common">Yeast</name>
    <name type="synonym">Kluyveromyces africanus</name>
    <dbReference type="NCBI Taxonomy" id="1071382"/>
    <lineage>
        <taxon>Eukaryota</taxon>
        <taxon>Fungi</taxon>
        <taxon>Dikarya</taxon>
        <taxon>Ascomycota</taxon>
        <taxon>Saccharomycotina</taxon>
        <taxon>Saccharomycetes</taxon>
        <taxon>Saccharomycetales</taxon>
        <taxon>Saccharomycetaceae</taxon>
        <taxon>Kazachstania</taxon>
    </lineage>
</organism>
<dbReference type="InterPro" id="IPR045888">
    <property type="entry name" value="Erv"/>
</dbReference>
<dbReference type="OrthoDB" id="270930at2759"/>
<dbReference type="Proteomes" id="UP000005220">
    <property type="component" value="Chromosome 3"/>
</dbReference>
<evidence type="ECO:0000256" key="2">
    <source>
        <dbReference type="ARBA" id="ARBA00005648"/>
    </source>
</evidence>
<name>H2ASZ7_KAZAF</name>
<keyword evidence="3 6" id="KW-0812">Transmembrane</keyword>
<evidence type="ECO:0000256" key="6">
    <source>
        <dbReference type="RuleBase" id="RU369013"/>
    </source>
</evidence>
<evidence type="ECO:0000313" key="10">
    <source>
        <dbReference type="Proteomes" id="UP000005220"/>
    </source>
</evidence>
<keyword evidence="6" id="KW-0931">ER-Golgi transport</keyword>
<dbReference type="GO" id="GO:0006888">
    <property type="term" value="P:endoplasmic reticulum to Golgi vesicle-mediated transport"/>
    <property type="evidence" value="ECO:0007669"/>
    <property type="project" value="UniProtKB-UniRule"/>
</dbReference>
<dbReference type="InterPro" id="IPR012936">
    <property type="entry name" value="Erv_C"/>
</dbReference>
<keyword evidence="6" id="KW-0256">Endoplasmic reticulum</keyword>
<evidence type="ECO:0000259" key="8">
    <source>
        <dbReference type="Pfam" id="PF13850"/>
    </source>
</evidence>
<evidence type="ECO:0000256" key="4">
    <source>
        <dbReference type="ARBA" id="ARBA00022989"/>
    </source>
</evidence>
<keyword evidence="6" id="KW-0333">Golgi apparatus</keyword>
<dbReference type="Pfam" id="PF07970">
    <property type="entry name" value="COPIIcoated_ERV"/>
    <property type="match status" value="1"/>
</dbReference>
<evidence type="ECO:0000256" key="3">
    <source>
        <dbReference type="ARBA" id="ARBA00022692"/>
    </source>
</evidence>
<dbReference type="GO" id="GO:0000139">
    <property type="term" value="C:Golgi membrane"/>
    <property type="evidence" value="ECO:0007669"/>
    <property type="project" value="UniProtKB-SubCell"/>
</dbReference>
<feature type="transmembrane region" description="Helical" evidence="6">
    <location>
        <begin position="374"/>
        <end position="395"/>
    </location>
</feature>
<keyword evidence="5 6" id="KW-0472">Membrane</keyword>
<dbReference type="GeneID" id="13885415"/>
<comment type="similarity">
    <text evidence="2 6">Belongs to the ERGIC family.</text>
</comment>
<dbReference type="GO" id="GO:0005789">
    <property type="term" value="C:endoplasmic reticulum membrane"/>
    <property type="evidence" value="ECO:0007669"/>
    <property type="project" value="UniProtKB-SubCell"/>
</dbReference>
<gene>
    <name evidence="9" type="primary">KAFR0C05060</name>
    <name evidence="9" type="ORF">KAFR_0C05060</name>
</gene>
<dbReference type="eggNOG" id="KOG2667">
    <property type="taxonomic scope" value="Eukaryota"/>
</dbReference>
<dbReference type="GO" id="GO:0061852">
    <property type="term" value="C:retrograde transporter complex, Golgi to ER"/>
    <property type="evidence" value="ECO:0007669"/>
    <property type="project" value="EnsemblFungi"/>
</dbReference>
<dbReference type="GO" id="GO:0006890">
    <property type="term" value="P:retrograde vesicle-mediated transport, Golgi to endoplasmic reticulum"/>
    <property type="evidence" value="ECO:0007669"/>
    <property type="project" value="EnsemblFungi"/>
</dbReference>
<feature type="domain" description="Endoplasmic reticulum vesicle transporter C-terminal" evidence="7">
    <location>
        <begin position="144"/>
        <end position="396"/>
    </location>
</feature>
<feature type="transmembrane region" description="Helical" evidence="6">
    <location>
        <begin position="26"/>
        <end position="46"/>
    </location>
</feature>
<dbReference type="KEGG" id="kaf:KAFR_0C05060"/>
<dbReference type="AlphaFoldDB" id="H2ASZ7"/>
<dbReference type="Pfam" id="PF13850">
    <property type="entry name" value="ERGIC_N"/>
    <property type="match status" value="1"/>
</dbReference>
<keyword evidence="4 6" id="KW-1133">Transmembrane helix</keyword>
<dbReference type="STRING" id="1071382.H2ASZ7"/>
<protein>
    <recommendedName>
        <fullName evidence="6">Endoplasmic reticulum-Golgi intermediate compartment protein</fullName>
    </recommendedName>
</protein>
<dbReference type="InParanoid" id="H2ASZ7"/>
<dbReference type="PANTHER" id="PTHR10984">
    <property type="entry name" value="ENDOPLASMIC RETICULUM-GOLGI INTERMEDIATE COMPARTMENT PROTEIN"/>
    <property type="match status" value="1"/>
</dbReference>